<evidence type="ECO:0008006" key="3">
    <source>
        <dbReference type="Google" id="ProtNLM"/>
    </source>
</evidence>
<sequence length="171" mass="20059">MLHDHAKIMALISEAGEVIGRKKLQKIIYIAKKINFPFMERYNFHFYGPYSEELTLRIEEMCNLGFVHETKEKKGGYYQYRYMLSEQGSKFLSISDLNLPKLKEFTVDVNEKSSRFLELVSTLLFFEELPKEEIVEKVHTLKAKQNYSEDEISEAFDYIDQLKSLKSCGTS</sequence>
<comment type="caution">
    <text evidence="1">The sequence shown here is derived from an EMBL/GenBank/DDBJ whole genome shotgun (WGS) entry which is preliminary data.</text>
</comment>
<dbReference type="RefSeq" id="WP_071310466.1">
    <property type="nucleotide sequence ID" value="NZ_MLQR01000036.1"/>
</dbReference>
<reference evidence="1 2" key="1">
    <citation type="submission" date="2016-10" db="EMBL/GenBank/DDBJ databases">
        <title>Draft genome sequences of four alkaliphilic bacteria belonging to the Anaerobacillus genus.</title>
        <authorList>
            <person name="Bassil N.M."/>
            <person name="Lloyd J.R."/>
        </authorList>
    </citation>
    <scope>NUCLEOTIDE SEQUENCE [LARGE SCALE GENOMIC DNA]</scope>
    <source>
        <strain evidence="1 2">DSM 18345</strain>
    </source>
</reference>
<proteinExistence type="predicted"/>
<evidence type="ECO:0000313" key="2">
    <source>
        <dbReference type="Proteomes" id="UP000179524"/>
    </source>
</evidence>
<name>A0A1S2LHD0_9BACI</name>
<organism evidence="1 2">
    <name type="scientific">Anaerobacillus alkalilacustris</name>
    <dbReference type="NCBI Taxonomy" id="393763"/>
    <lineage>
        <taxon>Bacteria</taxon>
        <taxon>Bacillati</taxon>
        <taxon>Bacillota</taxon>
        <taxon>Bacilli</taxon>
        <taxon>Bacillales</taxon>
        <taxon>Bacillaceae</taxon>
        <taxon>Anaerobacillus</taxon>
    </lineage>
</organism>
<dbReference type="AlphaFoldDB" id="A0A1S2LHD0"/>
<keyword evidence="2" id="KW-1185">Reference proteome</keyword>
<protein>
    <recommendedName>
        <fullName evidence="3">YwgA family protein</fullName>
    </recommendedName>
</protein>
<accession>A0A1S2LHD0</accession>
<dbReference type="Proteomes" id="UP000179524">
    <property type="component" value="Unassembled WGS sequence"/>
</dbReference>
<gene>
    <name evidence="1" type="ORF">BKP37_15215</name>
</gene>
<evidence type="ECO:0000313" key="1">
    <source>
        <dbReference type="EMBL" id="OIJ11786.1"/>
    </source>
</evidence>
<dbReference type="OrthoDB" id="5507947at2"/>
<dbReference type="EMBL" id="MLQR01000036">
    <property type="protein sequence ID" value="OIJ11786.1"/>
    <property type="molecule type" value="Genomic_DNA"/>
</dbReference>